<dbReference type="InterPro" id="IPR006026">
    <property type="entry name" value="Peptidase_Metallo"/>
</dbReference>
<sequence length="464" mass="48293">MPAPATLDDLARYLTDGYWGSAMGDGLGWRSYDGGSGTTVIRVDVSGLTDAGRRLAWAAMETWEAVADIDLRVATTSHPADITFDDAQPGGWGGGGLVDGHLILDNGVNVGRDVLSSGTTIDSYAFYVNVHEIGHALGLGHQGPYNENANYARDAIFGNDSMSLSAMSYFWQGGDNPTDPATFAYTITPMMVDIIAIQKLYGAPVGGMSAGNTVWGRGMDPGTVLGRFFAAAAGDEPNAALVRGGPFAMTIFDEGGRDRLDLSFGARDQRIDLRPGQFSDWAGNVHNLAIARGTIIEEYVAGSGDDRVGGNAANNLLRGQAGQDSLSGSDGNDVLHGDGGGDRLFGGTGQDRLLGGAGDDRLEGSGGADRLDGGQGADRLWGGSGSDIFVLKNGTGHDVIRGFTDNADTLSLDDALWGGGRTVKQVLAGAEATDGHLVFRWGDDSLTLWGVSRAGALADDLLIV</sequence>
<dbReference type="RefSeq" id="WP_139075091.1">
    <property type="nucleotide sequence ID" value="NZ_VDFU01000002.1"/>
</dbReference>
<feature type="region of interest" description="Disordered" evidence="6">
    <location>
        <begin position="320"/>
        <end position="341"/>
    </location>
</feature>
<dbReference type="GO" id="GO:0008237">
    <property type="term" value="F:metallopeptidase activity"/>
    <property type="evidence" value="ECO:0007669"/>
    <property type="project" value="InterPro"/>
</dbReference>
<gene>
    <name evidence="8" type="ORF">FHG66_02370</name>
</gene>
<dbReference type="PANTHER" id="PTHR38340">
    <property type="entry name" value="S-LAYER PROTEIN"/>
    <property type="match status" value="1"/>
</dbReference>
<feature type="domain" description="Peptidase metallopeptidase" evidence="7">
    <location>
        <begin position="25"/>
        <end position="203"/>
    </location>
</feature>
<evidence type="ECO:0000256" key="6">
    <source>
        <dbReference type="SAM" id="MobiDB-lite"/>
    </source>
</evidence>
<dbReference type="SUPFAM" id="SSF51120">
    <property type="entry name" value="beta-Roll"/>
    <property type="match status" value="2"/>
</dbReference>
<dbReference type="Gene3D" id="2.150.10.10">
    <property type="entry name" value="Serralysin-like metalloprotease, C-terminal"/>
    <property type="match status" value="2"/>
</dbReference>
<dbReference type="PANTHER" id="PTHR38340:SF1">
    <property type="entry name" value="S-LAYER PROTEIN"/>
    <property type="match status" value="1"/>
</dbReference>
<dbReference type="InterPro" id="IPR018511">
    <property type="entry name" value="Hemolysin-typ_Ca-bd_CS"/>
</dbReference>
<comment type="cofactor">
    <cofactor evidence="1">
        <name>Ca(2+)</name>
        <dbReference type="ChEBI" id="CHEBI:29108"/>
    </cofactor>
</comment>
<dbReference type="GO" id="GO:0008270">
    <property type="term" value="F:zinc ion binding"/>
    <property type="evidence" value="ECO:0007669"/>
    <property type="project" value="InterPro"/>
</dbReference>
<proteinExistence type="inferred from homology"/>
<evidence type="ECO:0000313" key="9">
    <source>
        <dbReference type="Proteomes" id="UP000305887"/>
    </source>
</evidence>
<evidence type="ECO:0000256" key="3">
    <source>
        <dbReference type="ARBA" id="ARBA00009490"/>
    </source>
</evidence>
<evidence type="ECO:0000256" key="2">
    <source>
        <dbReference type="ARBA" id="ARBA00004613"/>
    </source>
</evidence>
<dbReference type="EMBL" id="VDFU01000002">
    <property type="protein sequence ID" value="TNC52407.1"/>
    <property type="molecule type" value="Genomic_DNA"/>
</dbReference>
<dbReference type="InterPro" id="IPR011049">
    <property type="entry name" value="Serralysin-like_metalloprot_C"/>
</dbReference>
<protein>
    <submittedName>
        <fullName evidence="8">Flagellar biosynthesis protein FlgM</fullName>
    </submittedName>
</protein>
<dbReference type="GO" id="GO:0006508">
    <property type="term" value="P:proteolysis"/>
    <property type="evidence" value="ECO:0007669"/>
    <property type="project" value="InterPro"/>
</dbReference>
<dbReference type="PROSITE" id="PS00330">
    <property type="entry name" value="HEMOLYSIN_CALCIUM"/>
    <property type="match status" value="2"/>
</dbReference>
<dbReference type="InterPro" id="IPR001343">
    <property type="entry name" value="Hemolysn_Ca-bd"/>
</dbReference>
<keyword evidence="4" id="KW-0964">Secreted</keyword>
<evidence type="ECO:0000256" key="5">
    <source>
        <dbReference type="ARBA" id="ARBA00022737"/>
    </source>
</evidence>
<name>A0A5C4N1E6_9RHOB</name>
<dbReference type="Pfam" id="PF00353">
    <property type="entry name" value="HemolysinCabind"/>
    <property type="match status" value="2"/>
</dbReference>
<dbReference type="GO" id="GO:0005615">
    <property type="term" value="C:extracellular space"/>
    <property type="evidence" value="ECO:0007669"/>
    <property type="project" value="InterPro"/>
</dbReference>
<dbReference type="InterPro" id="IPR050557">
    <property type="entry name" value="RTX_toxin/Mannuronan_C5-epim"/>
</dbReference>
<accession>A0A5C4N1E6</accession>
<dbReference type="SUPFAM" id="SSF55486">
    <property type="entry name" value="Metalloproteases ('zincins'), catalytic domain"/>
    <property type="match status" value="1"/>
</dbReference>
<dbReference type="InterPro" id="IPR013858">
    <property type="entry name" value="Peptidase_M10B_C"/>
</dbReference>
<dbReference type="InterPro" id="IPR034033">
    <property type="entry name" value="Serralysin-like"/>
</dbReference>
<comment type="similarity">
    <text evidence="3">Belongs to the peptidase M10B family.</text>
</comment>
<dbReference type="PRINTS" id="PR00313">
    <property type="entry name" value="CABNDNGRPT"/>
</dbReference>
<keyword evidence="8" id="KW-0969">Cilium</keyword>
<dbReference type="CDD" id="cd04277">
    <property type="entry name" value="ZnMc_serralysin_like"/>
    <property type="match status" value="1"/>
</dbReference>
<dbReference type="InterPro" id="IPR024079">
    <property type="entry name" value="MetalloPept_cat_dom_sf"/>
</dbReference>
<keyword evidence="5" id="KW-0677">Repeat</keyword>
<dbReference type="OrthoDB" id="733404at2"/>
<feature type="region of interest" description="Disordered" evidence="6">
    <location>
        <begin position="355"/>
        <end position="376"/>
    </location>
</feature>
<keyword evidence="8" id="KW-0282">Flagellum</keyword>
<comment type="subcellular location">
    <subcellularLocation>
        <location evidence="2">Secreted</location>
    </subcellularLocation>
</comment>
<evidence type="ECO:0000259" key="7">
    <source>
        <dbReference type="SMART" id="SM00235"/>
    </source>
</evidence>
<organism evidence="8 9">
    <name type="scientific">Rubellimicrobium rubrum</name>
    <dbReference type="NCBI Taxonomy" id="2585369"/>
    <lineage>
        <taxon>Bacteria</taxon>
        <taxon>Pseudomonadati</taxon>
        <taxon>Pseudomonadota</taxon>
        <taxon>Alphaproteobacteria</taxon>
        <taxon>Rhodobacterales</taxon>
        <taxon>Roseobacteraceae</taxon>
        <taxon>Rubellimicrobium</taxon>
    </lineage>
</organism>
<comment type="caution">
    <text evidence="8">The sequence shown here is derived from an EMBL/GenBank/DDBJ whole genome shotgun (WGS) entry which is preliminary data.</text>
</comment>
<dbReference type="Gene3D" id="3.40.390.10">
    <property type="entry name" value="Collagenase (Catalytic Domain)"/>
    <property type="match status" value="1"/>
</dbReference>
<dbReference type="AlphaFoldDB" id="A0A5C4N1E6"/>
<dbReference type="GO" id="GO:0005509">
    <property type="term" value="F:calcium ion binding"/>
    <property type="evidence" value="ECO:0007669"/>
    <property type="project" value="InterPro"/>
</dbReference>
<evidence type="ECO:0000256" key="1">
    <source>
        <dbReference type="ARBA" id="ARBA00001913"/>
    </source>
</evidence>
<evidence type="ECO:0000256" key="4">
    <source>
        <dbReference type="ARBA" id="ARBA00022525"/>
    </source>
</evidence>
<reference evidence="8 9" key="1">
    <citation type="submission" date="2019-06" db="EMBL/GenBank/DDBJ databases">
        <title>YIM 131921 draft genome.</title>
        <authorList>
            <person name="Jiang L."/>
        </authorList>
    </citation>
    <scope>NUCLEOTIDE SEQUENCE [LARGE SCALE GENOMIC DNA]</scope>
    <source>
        <strain evidence="8 9">YIM 131921</strain>
    </source>
</reference>
<keyword evidence="8" id="KW-0966">Cell projection</keyword>
<dbReference type="SMART" id="SM00235">
    <property type="entry name" value="ZnMc"/>
    <property type="match status" value="1"/>
</dbReference>
<keyword evidence="9" id="KW-1185">Reference proteome</keyword>
<dbReference type="Proteomes" id="UP000305887">
    <property type="component" value="Unassembled WGS sequence"/>
</dbReference>
<dbReference type="Pfam" id="PF08548">
    <property type="entry name" value="Peptidase_M10_C"/>
    <property type="match status" value="1"/>
</dbReference>
<evidence type="ECO:0000313" key="8">
    <source>
        <dbReference type="EMBL" id="TNC52407.1"/>
    </source>
</evidence>